<sequence>MKFVRWYEAIARCQQRSESYVIATVMGSAGSVPRDPGSKMVITAQDQFDTLGGGQLEFQLIQKARQWLSDSALAGAEFCSQKMEKIPLAAKAGQCCGGSISVLLEMFVLDTAPLVVLGAGHVAKALMNILGGLEQRVIWVDNRLEQFPAMDDLADNIDCRCLADPVSIIAELPAGSELMILTHNHQLDFDLLQAALNRDDFAFVGCIGSATKTERFTLRLQHAGFDAEQLAQLTMPIGLAEVGGKLPMEVAVSIAAQLLARKTAQVSARKTAQASAGIDTDKSRRKGLSWKHMQEGLASNSSLQPQVDMNK</sequence>
<accession>A0A9X3AT24</accession>
<reference evidence="4" key="1">
    <citation type="journal article" date="2022" name="Front. Microbiol.">
        <title>Genome-based taxonomic rearrangement of Oceanobacter-related bacteria including the description of Thalassolituus hydrocarbonoclasticus sp. nov. and Thalassolituus pacificus sp. nov. and emended description of the genus Thalassolituus.</title>
        <authorList>
            <person name="Dong C."/>
            <person name="Wei L."/>
            <person name="Wang J."/>
            <person name="Lai Q."/>
            <person name="Huang Z."/>
            <person name="Shao Z."/>
        </authorList>
    </citation>
    <scope>NUCLEOTIDE SEQUENCE</scope>
    <source>
        <strain evidence="4">59MF3M-4</strain>
    </source>
</reference>
<feature type="region of interest" description="Disordered" evidence="1">
    <location>
        <begin position="270"/>
        <end position="311"/>
    </location>
</feature>
<dbReference type="InterPro" id="IPR014308">
    <property type="entry name" value="Xanthine_DH_XdhC"/>
</dbReference>
<evidence type="ECO:0000313" key="5">
    <source>
        <dbReference type="Proteomes" id="UP001147830"/>
    </source>
</evidence>
<name>A0A9X3AT24_9GAMM</name>
<dbReference type="Gene3D" id="3.40.50.720">
    <property type="entry name" value="NAD(P)-binding Rossmann-like Domain"/>
    <property type="match status" value="1"/>
</dbReference>
<dbReference type="InterPro" id="IPR027051">
    <property type="entry name" value="XdhC_Rossmann_dom"/>
</dbReference>
<proteinExistence type="predicted"/>
<dbReference type="InterPro" id="IPR052698">
    <property type="entry name" value="MoCofactor_Util/Proc"/>
</dbReference>
<feature type="compositionally biased region" description="Polar residues" evidence="1">
    <location>
        <begin position="297"/>
        <end position="311"/>
    </location>
</feature>
<dbReference type="InterPro" id="IPR003777">
    <property type="entry name" value="XdhC_CoxI"/>
</dbReference>
<dbReference type="RefSeq" id="WP_260977944.1">
    <property type="nucleotide sequence ID" value="NZ_JAOANI010000032.1"/>
</dbReference>
<evidence type="ECO:0000259" key="2">
    <source>
        <dbReference type="Pfam" id="PF02625"/>
    </source>
</evidence>
<feature type="domain" description="XdhC Rossmann" evidence="3">
    <location>
        <begin position="114"/>
        <end position="258"/>
    </location>
</feature>
<dbReference type="PANTHER" id="PTHR30388:SF6">
    <property type="entry name" value="XANTHINE DEHYDROGENASE SUBUNIT A-RELATED"/>
    <property type="match status" value="1"/>
</dbReference>
<evidence type="ECO:0000259" key="3">
    <source>
        <dbReference type="Pfam" id="PF13478"/>
    </source>
</evidence>
<dbReference type="Proteomes" id="UP001147830">
    <property type="component" value="Unassembled WGS sequence"/>
</dbReference>
<keyword evidence="5" id="KW-1185">Reference proteome</keyword>
<dbReference type="AlphaFoldDB" id="A0A9X3AT24"/>
<protein>
    <submittedName>
        <fullName evidence="4">Xanthine dehydrogenase accessory protein XdhC</fullName>
    </submittedName>
</protein>
<evidence type="ECO:0000313" key="4">
    <source>
        <dbReference type="EMBL" id="MCT7361115.1"/>
    </source>
</evidence>
<feature type="domain" description="XdhC- CoxI" evidence="2">
    <location>
        <begin position="14"/>
        <end position="70"/>
    </location>
</feature>
<dbReference type="Pfam" id="PF02625">
    <property type="entry name" value="XdhC_CoxI"/>
    <property type="match status" value="1"/>
</dbReference>
<reference evidence="4" key="2">
    <citation type="submission" date="2022-08" db="EMBL/GenBank/DDBJ databases">
        <authorList>
            <person name="Dong C."/>
        </authorList>
    </citation>
    <scope>NUCLEOTIDE SEQUENCE</scope>
    <source>
        <strain evidence="4">59MF3M-4</strain>
    </source>
</reference>
<dbReference type="Pfam" id="PF13478">
    <property type="entry name" value="XdhC_C"/>
    <property type="match status" value="1"/>
</dbReference>
<gene>
    <name evidence="4" type="primary">xdhC</name>
    <name evidence="4" type="ORF">NYR02_19010</name>
</gene>
<dbReference type="PANTHER" id="PTHR30388">
    <property type="entry name" value="ALDEHYDE OXIDOREDUCTASE MOLYBDENUM COFACTOR ASSEMBLY PROTEIN"/>
    <property type="match status" value="1"/>
</dbReference>
<evidence type="ECO:0000256" key="1">
    <source>
        <dbReference type="SAM" id="MobiDB-lite"/>
    </source>
</evidence>
<dbReference type="NCBIfam" id="TIGR02964">
    <property type="entry name" value="xanthine_xdhC"/>
    <property type="match status" value="1"/>
</dbReference>
<comment type="caution">
    <text evidence="4">The sequence shown here is derived from an EMBL/GenBank/DDBJ whole genome shotgun (WGS) entry which is preliminary data.</text>
</comment>
<organism evidence="4 5">
    <name type="scientific">Thalassolituus pacificus</name>
    <dbReference type="NCBI Taxonomy" id="2975440"/>
    <lineage>
        <taxon>Bacteria</taxon>
        <taxon>Pseudomonadati</taxon>
        <taxon>Pseudomonadota</taxon>
        <taxon>Gammaproteobacteria</taxon>
        <taxon>Oceanospirillales</taxon>
        <taxon>Oceanospirillaceae</taxon>
        <taxon>Thalassolituus</taxon>
    </lineage>
</organism>
<dbReference type="EMBL" id="JAOANI010000032">
    <property type="protein sequence ID" value="MCT7361115.1"/>
    <property type="molecule type" value="Genomic_DNA"/>
</dbReference>